<keyword evidence="3 4" id="KW-0342">GTP-binding</keyword>
<dbReference type="GO" id="GO:0016020">
    <property type="term" value="C:membrane"/>
    <property type="evidence" value="ECO:0007669"/>
    <property type="project" value="TreeGrafter"/>
</dbReference>
<dbReference type="InterPro" id="IPR027417">
    <property type="entry name" value="P-loop_NTPase"/>
</dbReference>
<sequence length="294" mass="32632">NELIPVMNKLQEAFAPLDIPPVDLPQIAVVGSQSSGKSSVLESLVGYDFLPRGSGICTRRPLILQLLQEDISQDYAEFAHINKKFTSFDEVRRTIEVETDKIAGTNKSVSKEPIILRVHSKSVLNLTLVDLPGLTKVPVGDQPHNISEMISTMVREFIEKPNCIILAVSAANQDIANSDGLQMARMVDPDGSRTVGVLTKLDLMDQGTDARDVLEGKVYPLKHGYIGVVNRSQRDIDTSKPMRDALKAESLFFQKHHAYAAISSEQGIPYLSRRLNNILENHIRLHMPEISKKV</sequence>
<accession>L1J2U5</accession>
<organism evidence="6">
    <name type="scientific">Guillardia theta (strain CCMP2712)</name>
    <name type="common">Cryptophyte</name>
    <dbReference type="NCBI Taxonomy" id="905079"/>
    <lineage>
        <taxon>Eukaryota</taxon>
        <taxon>Cryptophyceae</taxon>
        <taxon>Pyrenomonadales</taxon>
        <taxon>Geminigeraceae</taxon>
        <taxon>Guillardia</taxon>
    </lineage>
</organism>
<dbReference type="InterPro" id="IPR022812">
    <property type="entry name" value="Dynamin"/>
</dbReference>
<dbReference type="SUPFAM" id="SSF52540">
    <property type="entry name" value="P-loop containing nucleoside triphosphate hydrolases"/>
    <property type="match status" value="1"/>
</dbReference>
<dbReference type="PRINTS" id="PR00195">
    <property type="entry name" value="DYNAMIN"/>
</dbReference>
<dbReference type="HOGENOM" id="CLU_008964_3_0_1"/>
<feature type="non-terminal residue" evidence="6">
    <location>
        <position position="1"/>
    </location>
</feature>
<gene>
    <name evidence="6" type="ORF">GUITHDRAFT_40367</name>
</gene>
<dbReference type="GeneID" id="17299445"/>
<dbReference type="PaxDb" id="55529-EKX42816"/>
<dbReference type="EnsemblProtists" id="EKX42816">
    <property type="protein sequence ID" value="EKX42816"/>
    <property type="gene ID" value="GUITHDRAFT_40367"/>
</dbReference>
<dbReference type="OMA" id="SNNLCRQ"/>
<dbReference type="InterPro" id="IPR001401">
    <property type="entry name" value="Dynamin_GTPase"/>
</dbReference>
<evidence type="ECO:0000313" key="8">
    <source>
        <dbReference type="Proteomes" id="UP000011087"/>
    </source>
</evidence>
<dbReference type="GO" id="GO:0008017">
    <property type="term" value="F:microtubule binding"/>
    <property type="evidence" value="ECO:0007669"/>
    <property type="project" value="TreeGrafter"/>
</dbReference>
<dbReference type="AlphaFoldDB" id="L1J2U5"/>
<evidence type="ECO:0000313" key="6">
    <source>
        <dbReference type="EMBL" id="EKX42816.1"/>
    </source>
</evidence>
<dbReference type="PROSITE" id="PS00410">
    <property type="entry name" value="G_DYNAMIN_1"/>
    <property type="match status" value="1"/>
</dbReference>
<dbReference type="RefSeq" id="XP_005829796.1">
    <property type="nucleotide sequence ID" value="XM_005829739.1"/>
</dbReference>
<dbReference type="GO" id="GO:0009507">
    <property type="term" value="C:chloroplast"/>
    <property type="evidence" value="ECO:0007669"/>
    <property type="project" value="UniProtKB-SubCell"/>
</dbReference>
<evidence type="ECO:0000259" key="5">
    <source>
        <dbReference type="PROSITE" id="PS51718"/>
    </source>
</evidence>
<name>L1J2U5_GUITC</name>
<protein>
    <recommendedName>
        <fullName evidence="5">Dynamin-type G domain-containing protein</fullName>
    </recommendedName>
</protein>
<dbReference type="PANTHER" id="PTHR11566">
    <property type="entry name" value="DYNAMIN"/>
    <property type="match status" value="1"/>
</dbReference>
<dbReference type="CDD" id="cd08771">
    <property type="entry name" value="DLP_1"/>
    <property type="match status" value="1"/>
</dbReference>
<evidence type="ECO:0000313" key="7">
    <source>
        <dbReference type="EnsemblProtists" id="EKX42816"/>
    </source>
</evidence>
<evidence type="ECO:0000256" key="4">
    <source>
        <dbReference type="RuleBase" id="RU003932"/>
    </source>
</evidence>
<dbReference type="GO" id="GO:0005874">
    <property type="term" value="C:microtubule"/>
    <property type="evidence" value="ECO:0007669"/>
    <property type="project" value="TreeGrafter"/>
</dbReference>
<dbReference type="EMBL" id="JH993014">
    <property type="protein sequence ID" value="EKX42816.1"/>
    <property type="molecule type" value="Genomic_DNA"/>
</dbReference>
<keyword evidence="2 4" id="KW-0547">Nucleotide-binding</keyword>
<dbReference type="SMART" id="SM00053">
    <property type="entry name" value="DYNc"/>
    <property type="match status" value="1"/>
</dbReference>
<dbReference type="Gene3D" id="3.40.50.300">
    <property type="entry name" value="P-loop containing nucleotide triphosphate hydrolases"/>
    <property type="match status" value="1"/>
</dbReference>
<evidence type="ECO:0000256" key="3">
    <source>
        <dbReference type="ARBA" id="ARBA00023134"/>
    </source>
</evidence>
<dbReference type="InterPro" id="IPR030381">
    <property type="entry name" value="G_DYNAMIN_dom"/>
</dbReference>
<dbReference type="InterPro" id="IPR045063">
    <property type="entry name" value="Dynamin_N"/>
</dbReference>
<dbReference type="Pfam" id="PF01031">
    <property type="entry name" value="Dynamin_M"/>
    <property type="match status" value="1"/>
</dbReference>
<dbReference type="KEGG" id="gtt:GUITHDRAFT_40367"/>
<reference evidence="8" key="2">
    <citation type="submission" date="2012-11" db="EMBL/GenBank/DDBJ databases">
        <authorList>
            <person name="Kuo A."/>
            <person name="Curtis B.A."/>
            <person name="Tanifuji G."/>
            <person name="Burki F."/>
            <person name="Gruber A."/>
            <person name="Irimia M."/>
            <person name="Maruyama S."/>
            <person name="Arias M.C."/>
            <person name="Ball S.G."/>
            <person name="Gile G.H."/>
            <person name="Hirakawa Y."/>
            <person name="Hopkins J.F."/>
            <person name="Rensing S.A."/>
            <person name="Schmutz J."/>
            <person name="Symeonidi A."/>
            <person name="Elias M."/>
            <person name="Eveleigh R.J."/>
            <person name="Herman E.K."/>
            <person name="Klute M.J."/>
            <person name="Nakayama T."/>
            <person name="Obornik M."/>
            <person name="Reyes-Prieto A."/>
            <person name="Armbrust E.V."/>
            <person name="Aves S.J."/>
            <person name="Beiko R.G."/>
            <person name="Coutinho P."/>
            <person name="Dacks J.B."/>
            <person name="Durnford D.G."/>
            <person name="Fast N.M."/>
            <person name="Green B.R."/>
            <person name="Grisdale C."/>
            <person name="Hempe F."/>
            <person name="Henrissat B."/>
            <person name="Hoppner M.P."/>
            <person name="Ishida K.-I."/>
            <person name="Kim E."/>
            <person name="Koreny L."/>
            <person name="Kroth P.G."/>
            <person name="Liu Y."/>
            <person name="Malik S.-B."/>
            <person name="Maier U.G."/>
            <person name="McRose D."/>
            <person name="Mock T."/>
            <person name="Neilson J.A."/>
            <person name="Onodera N.T."/>
            <person name="Poole A.M."/>
            <person name="Pritham E.J."/>
            <person name="Richards T.A."/>
            <person name="Rocap G."/>
            <person name="Roy S.W."/>
            <person name="Sarai C."/>
            <person name="Schaack S."/>
            <person name="Shirato S."/>
            <person name="Slamovits C.H."/>
            <person name="Spencer D.F."/>
            <person name="Suzuki S."/>
            <person name="Worden A.Z."/>
            <person name="Zauner S."/>
            <person name="Barry K."/>
            <person name="Bell C."/>
            <person name="Bharti A.K."/>
            <person name="Crow J.A."/>
            <person name="Grimwood J."/>
            <person name="Kramer R."/>
            <person name="Lindquist E."/>
            <person name="Lucas S."/>
            <person name="Salamov A."/>
            <person name="McFadden G.I."/>
            <person name="Lane C.E."/>
            <person name="Keeling P.J."/>
            <person name="Gray M.W."/>
            <person name="Grigoriev I.V."/>
            <person name="Archibald J.M."/>
        </authorList>
    </citation>
    <scope>NUCLEOTIDE SEQUENCE</scope>
    <source>
        <strain evidence="8">CCMP2712</strain>
    </source>
</reference>
<proteinExistence type="inferred from homology"/>
<dbReference type="eggNOG" id="KOG0446">
    <property type="taxonomic scope" value="Eukaryota"/>
</dbReference>
<dbReference type="STRING" id="905079.L1J2U5"/>
<dbReference type="GO" id="GO:0005525">
    <property type="term" value="F:GTP binding"/>
    <property type="evidence" value="ECO:0007669"/>
    <property type="project" value="UniProtKB-KW"/>
</dbReference>
<evidence type="ECO:0000256" key="2">
    <source>
        <dbReference type="ARBA" id="ARBA00022741"/>
    </source>
</evidence>
<reference evidence="7" key="3">
    <citation type="submission" date="2016-03" db="UniProtKB">
        <authorList>
            <consortium name="EnsemblProtists"/>
        </authorList>
    </citation>
    <scope>IDENTIFICATION</scope>
</reference>
<dbReference type="Pfam" id="PF00350">
    <property type="entry name" value="Dynamin_N"/>
    <property type="match status" value="1"/>
</dbReference>
<dbReference type="InterPro" id="IPR000375">
    <property type="entry name" value="Dynamin_stalk"/>
</dbReference>
<dbReference type="InterPro" id="IPR019762">
    <property type="entry name" value="Dynamin_GTPase_CS"/>
</dbReference>
<dbReference type="GO" id="GO:0003924">
    <property type="term" value="F:GTPase activity"/>
    <property type="evidence" value="ECO:0007669"/>
    <property type="project" value="InterPro"/>
</dbReference>
<dbReference type="FunFam" id="3.40.50.300:FF:001027">
    <property type="entry name" value="dynamin-related protein 3A"/>
    <property type="match status" value="1"/>
</dbReference>
<comment type="subcellular location">
    <subcellularLocation>
        <location evidence="1">Plastid</location>
        <location evidence="1">Chloroplast</location>
    </subcellularLocation>
</comment>
<keyword evidence="8" id="KW-1185">Reference proteome</keyword>
<reference evidence="6 8" key="1">
    <citation type="journal article" date="2012" name="Nature">
        <title>Algal genomes reveal evolutionary mosaicism and the fate of nucleomorphs.</title>
        <authorList>
            <consortium name="DOE Joint Genome Institute"/>
            <person name="Curtis B.A."/>
            <person name="Tanifuji G."/>
            <person name="Burki F."/>
            <person name="Gruber A."/>
            <person name="Irimia M."/>
            <person name="Maruyama S."/>
            <person name="Arias M.C."/>
            <person name="Ball S.G."/>
            <person name="Gile G.H."/>
            <person name="Hirakawa Y."/>
            <person name="Hopkins J.F."/>
            <person name="Kuo A."/>
            <person name="Rensing S.A."/>
            <person name="Schmutz J."/>
            <person name="Symeonidi A."/>
            <person name="Elias M."/>
            <person name="Eveleigh R.J."/>
            <person name="Herman E.K."/>
            <person name="Klute M.J."/>
            <person name="Nakayama T."/>
            <person name="Obornik M."/>
            <person name="Reyes-Prieto A."/>
            <person name="Armbrust E.V."/>
            <person name="Aves S.J."/>
            <person name="Beiko R.G."/>
            <person name="Coutinho P."/>
            <person name="Dacks J.B."/>
            <person name="Durnford D.G."/>
            <person name="Fast N.M."/>
            <person name="Green B.R."/>
            <person name="Grisdale C.J."/>
            <person name="Hempel F."/>
            <person name="Henrissat B."/>
            <person name="Hoppner M.P."/>
            <person name="Ishida K."/>
            <person name="Kim E."/>
            <person name="Koreny L."/>
            <person name="Kroth P.G."/>
            <person name="Liu Y."/>
            <person name="Malik S.B."/>
            <person name="Maier U.G."/>
            <person name="McRose D."/>
            <person name="Mock T."/>
            <person name="Neilson J.A."/>
            <person name="Onodera N.T."/>
            <person name="Poole A.M."/>
            <person name="Pritham E.J."/>
            <person name="Richards T.A."/>
            <person name="Rocap G."/>
            <person name="Roy S.W."/>
            <person name="Sarai C."/>
            <person name="Schaack S."/>
            <person name="Shirato S."/>
            <person name="Slamovits C.H."/>
            <person name="Spencer D.F."/>
            <person name="Suzuki S."/>
            <person name="Worden A.Z."/>
            <person name="Zauner S."/>
            <person name="Barry K."/>
            <person name="Bell C."/>
            <person name="Bharti A.K."/>
            <person name="Crow J.A."/>
            <person name="Grimwood J."/>
            <person name="Kramer R."/>
            <person name="Lindquist E."/>
            <person name="Lucas S."/>
            <person name="Salamov A."/>
            <person name="McFadden G.I."/>
            <person name="Lane C.E."/>
            <person name="Keeling P.J."/>
            <person name="Gray M.W."/>
            <person name="Grigoriev I.V."/>
            <person name="Archibald J.M."/>
        </authorList>
    </citation>
    <scope>NUCLEOTIDE SEQUENCE</scope>
    <source>
        <strain evidence="6 8">CCMP2712</strain>
    </source>
</reference>
<dbReference type="OrthoDB" id="5061070at2759"/>
<comment type="similarity">
    <text evidence="4">Belongs to the TRAFAC class dynamin-like GTPase superfamily. Dynamin/Fzo/YdjA family.</text>
</comment>
<feature type="domain" description="Dynamin-type G" evidence="5">
    <location>
        <begin position="21"/>
        <end position="288"/>
    </location>
</feature>
<dbReference type="PROSITE" id="PS51718">
    <property type="entry name" value="G_DYNAMIN_2"/>
    <property type="match status" value="1"/>
</dbReference>
<feature type="non-terminal residue" evidence="6">
    <location>
        <position position="294"/>
    </location>
</feature>
<dbReference type="Proteomes" id="UP000011087">
    <property type="component" value="Unassembled WGS sequence"/>
</dbReference>
<evidence type="ECO:0000256" key="1">
    <source>
        <dbReference type="ARBA" id="ARBA00004229"/>
    </source>
</evidence>